<evidence type="ECO:0000313" key="2">
    <source>
        <dbReference type="EMBL" id="KAG8068369.1"/>
    </source>
</evidence>
<dbReference type="Pfam" id="PF00657">
    <property type="entry name" value="Lipase_GDSL"/>
    <property type="match status" value="1"/>
</dbReference>
<dbReference type="InterPro" id="IPR050592">
    <property type="entry name" value="GDSL_lipolytic_enzyme"/>
</dbReference>
<reference evidence="2" key="1">
    <citation type="journal article" date="2021" name="bioRxiv">
        <title>Whole Genome Assembly and Annotation of Northern Wild Rice, Zizania palustris L., Supports a Whole Genome Duplication in the Zizania Genus.</title>
        <authorList>
            <person name="Haas M."/>
            <person name="Kono T."/>
            <person name="Macchietto M."/>
            <person name="Millas R."/>
            <person name="McGilp L."/>
            <person name="Shao M."/>
            <person name="Duquette J."/>
            <person name="Hirsch C.N."/>
            <person name="Kimball J."/>
        </authorList>
    </citation>
    <scope>NUCLEOTIDE SEQUENCE</scope>
    <source>
        <tissue evidence="2">Fresh leaf tissue</tissue>
    </source>
</reference>
<accession>A0A8J5SLS0</accession>
<keyword evidence="1" id="KW-0732">Signal</keyword>
<feature type="signal peptide" evidence="1">
    <location>
        <begin position="1"/>
        <end position="25"/>
    </location>
</feature>
<dbReference type="InterPro" id="IPR001087">
    <property type="entry name" value="GDSL"/>
</dbReference>
<dbReference type="AlphaFoldDB" id="A0A8J5SLS0"/>
<dbReference type="CDD" id="cd01837">
    <property type="entry name" value="SGNH_plant_lipase_like"/>
    <property type="match status" value="1"/>
</dbReference>
<gene>
    <name evidence="2" type="ORF">GUJ93_ZPchr0005g15296</name>
</gene>
<sequence length="362" mass="38047">MAPALATVAFFLATVILLSSTRAAAAGPRGAGHDIPAVFAFGDSTMDPGNNNRLATLVRADHAPYGRDFPGGAATGRFTDGKLITDYIVSSLGIKDLLPAYHADGLTVADAATGVSFASGGSGLDDMTAHNAMVSTFGSQISDFQELLGHIGAPKSAEIANKSLYVISAGTNDVTMYYLLPFRAMNFPTVDQYADYLISILQSYIQSLYKLGARKLMVSGLPPVGCLPVQKSLRGMQSPAGSGAAAGCIAEQNEAAERYNAKLQKALATVEAACPGAKIAYVDIYTPLDDMATQPQKYGFTQASLGCCGTGTMEMGALCTSMLPQCQSPSQYMFFDSVHPTQATYKALADQIVKSHVPLFMN</sequence>
<evidence type="ECO:0008006" key="4">
    <source>
        <dbReference type="Google" id="ProtNLM"/>
    </source>
</evidence>
<name>A0A8J5SLS0_ZIZPA</name>
<dbReference type="PANTHER" id="PTHR45642:SF145">
    <property type="entry name" value="OS05G0468500 PROTEIN"/>
    <property type="match status" value="1"/>
</dbReference>
<dbReference type="InterPro" id="IPR035669">
    <property type="entry name" value="SGNH_plant_lipase-like"/>
</dbReference>
<dbReference type="Proteomes" id="UP000729402">
    <property type="component" value="Unassembled WGS sequence"/>
</dbReference>
<evidence type="ECO:0000313" key="3">
    <source>
        <dbReference type="Proteomes" id="UP000729402"/>
    </source>
</evidence>
<evidence type="ECO:0000256" key="1">
    <source>
        <dbReference type="SAM" id="SignalP"/>
    </source>
</evidence>
<dbReference type="OrthoDB" id="1600564at2759"/>
<feature type="chain" id="PRO_5035230773" description="GDSL esterase/lipase" evidence="1">
    <location>
        <begin position="26"/>
        <end position="362"/>
    </location>
</feature>
<dbReference type="GO" id="GO:0016788">
    <property type="term" value="F:hydrolase activity, acting on ester bonds"/>
    <property type="evidence" value="ECO:0007669"/>
    <property type="project" value="InterPro"/>
</dbReference>
<protein>
    <recommendedName>
        <fullName evidence="4">GDSL esterase/lipase</fullName>
    </recommendedName>
</protein>
<reference evidence="2" key="2">
    <citation type="submission" date="2021-02" db="EMBL/GenBank/DDBJ databases">
        <authorList>
            <person name="Kimball J.A."/>
            <person name="Haas M.W."/>
            <person name="Macchietto M."/>
            <person name="Kono T."/>
            <person name="Duquette J."/>
            <person name="Shao M."/>
        </authorList>
    </citation>
    <scope>NUCLEOTIDE SEQUENCE</scope>
    <source>
        <tissue evidence="2">Fresh leaf tissue</tissue>
    </source>
</reference>
<dbReference type="PANTHER" id="PTHR45642">
    <property type="entry name" value="GDSL ESTERASE/LIPASE EXL3"/>
    <property type="match status" value="1"/>
</dbReference>
<proteinExistence type="predicted"/>
<dbReference type="EMBL" id="JAAALK010000284">
    <property type="protein sequence ID" value="KAG8068369.1"/>
    <property type="molecule type" value="Genomic_DNA"/>
</dbReference>
<keyword evidence="3" id="KW-1185">Reference proteome</keyword>
<organism evidence="2 3">
    <name type="scientific">Zizania palustris</name>
    <name type="common">Northern wild rice</name>
    <dbReference type="NCBI Taxonomy" id="103762"/>
    <lineage>
        <taxon>Eukaryota</taxon>
        <taxon>Viridiplantae</taxon>
        <taxon>Streptophyta</taxon>
        <taxon>Embryophyta</taxon>
        <taxon>Tracheophyta</taxon>
        <taxon>Spermatophyta</taxon>
        <taxon>Magnoliopsida</taxon>
        <taxon>Liliopsida</taxon>
        <taxon>Poales</taxon>
        <taxon>Poaceae</taxon>
        <taxon>BOP clade</taxon>
        <taxon>Oryzoideae</taxon>
        <taxon>Oryzeae</taxon>
        <taxon>Zizaniinae</taxon>
        <taxon>Zizania</taxon>
    </lineage>
</organism>
<comment type="caution">
    <text evidence="2">The sequence shown here is derived from an EMBL/GenBank/DDBJ whole genome shotgun (WGS) entry which is preliminary data.</text>
</comment>